<sequence>SKVHPNVTKIDFVQSQTQSYNFEDTVNEKSQKTNSQSVNDVDEQVWEKTARVQKSQKTILQRQVRTARAEHRKRAASDLGEATKQVWRSCHCSASQWTFLPEKDQLLDRRHTWFLASRSSDHLEDLREEGGGVGSGDMSVLNTLFALELKNITKKFKQSEVATTLLGHAIAQAEIDGLLSATESGFNSVVDEVSDVSVDKVLSAGKYLAGGGKSSEPEDKKKKPLEFEDKLAIFYNKMEKALWTEKVGTVEQSRAGWGFELGLAMLLLLSSVSAVTKHFLHELPLKELVHKVLIALHVGVDMICMLAATTLAVTAPGVAAMGGMMDGLLEVHAKFFETFTNDADVQQMVIEGKKKAGLNVTLLEERALLAFDQEVLSMEKQHDWISRTLKLDSAANSLRLSPGVLVCVVGGIMLFVLVSTLMAGWMMSQDRYRNRLQNKIRWTACCSAGVCGPLCLTVPEEKEKIDSIGDMKKVCRDAEVQILVRGFLLSALLAGAIYFAGVTFRSVRFFFALSFNRDVDPKLLLIPWAPLWILHSLTGYVAVDAIRQCTRKHANDKKKEESGAGDVEKGHKTYNTFENQSEPARSQPLQAADVRPANPSQQSSGWGWWSPFQASPSAKAPGSEPQKRTPPQPKVPGLRRSATAVIAATRARTSLRGPPQPKAPVLAGKAHPKPPHISPYAAKAHIPAKPSGINPYPAKPPGIAPYPAKAPGIAPYPAKPPGIAPFTAAKADAPAQPPGIIPGPKNPPAAAAKADLPAQPSGSSDPAKPPGTDPGPRSPPAAG</sequence>
<feature type="region of interest" description="Disordered" evidence="1">
    <location>
        <begin position="551"/>
        <end position="640"/>
    </location>
</feature>
<evidence type="ECO:0000313" key="4">
    <source>
        <dbReference type="Proteomes" id="UP000649617"/>
    </source>
</evidence>
<reference evidence="3" key="1">
    <citation type="submission" date="2021-02" db="EMBL/GenBank/DDBJ databases">
        <authorList>
            <person name="Dougan E. K."/>
            <person name="Rhodes N."/>
            <person name="Thang M."/>
            <person name="Chan C."/>
        </authorList>
    </citation>
    <scope>NUCLEOTIDE SEQUENCE</scope>
</reference>
<evidence type="ECO:0000313" key="3">
    <source>
        <dbReference type="EMBL" id="CAE7184410.1"/>
    </source>
</evidence>
<comment type="caution">
    <text evidence="3">The sequence shown here is derived from an EMBL/GenBank/DDBJ whole genome shotgun (WGS) entry which is preliminary data.</text>
</comment>
<feature type="non-terminal residue" evidence="3">
    <location>
        <position position="1"/>
    </location>
</feature>
<protein>
    <submittedName>
        <fullName evidence="3">Uncharacterized protein</fullName>
    </submittedName>
</protein>
<feature type="transmembrane region" description="Helical" evidence="2">
    <location>
        <begin position="292"/>
        <end position="315"/>
    </location>
</feature>
<evidence type="ECO:0000256" key="1">
    <source>
        <dbReference type="SAM" id="MobiDB-lite"/>
    </source>
</evidence>
<dbReference type="PANTHER" id="PTHR11202">
    <property type="entry name" value="SPROUTY-RELATED, EVH1 DOMAIN-CONTAINING PROTEIN FAMILY MEMBER"/>
    <property type="match status" value="1"/>
</dbReference>
<keyword evidence="2" id="KW-0812">Transmembrane</keyword>
<gene>
    <name evidence="3" type="ORF">SPIL2461_LOCUS1222</name>
</gene>
<organism evidence="3 4">
    <name type="scientific">Symbiodinium pilosum</name>
    <name type="common">Dinoflagellate</name>
    <dbReference type="NCBI Taxonomy" id="2952"/>
    <lineage>
        <taxon>Eukaryota</taxon>
        <taxon>Sar</taxon>
        <taxon>Alveolata</taxon>
        <taxon>Dinophyceae</taxon>
        <taxon>Suessiales</taxon>
        <taxon>Symbiodiniaceae</taxon>
        <taxon>Symbiodinium</taxon>
    </lineage>
</organism>
<proteinExistence type="predicted"/>
<keyword evidence="2" id="KW-0472">Membrane</keyword>
<feature type="compositionally biased region" description="Low complexity" evidence="1">
    <location>
        <begin position="724"/>
        <end position="734"/>
    </location>
</feature>
<keyword evidence="4" id="KW-1185">Reference proteome</keyword>
<feature type="transmembrane region" description="Helical" evidence="2">
    <location>
        <begin position="524"/>
        <end position="543"/>
    </location>
</feature>
<evidence type="ECO:0000256" key="2">
    <source>
        <dbReference type="SAM" id="Phobius"/>
    </source>
</evidence>
<dbReference type="EMBL" id="CAJNIZ010001170">
    <property type="protein sequence ID" value="CAE7184410.1"/>
    <property type="molecule type" value="Genomic_DNA"/>
</dbReference>
<dbReference type="AlphaFoldDB" id="A0A812IY00"/>
<keyword evidence="2" id="KW-1133">Transmembrane helix</keyword>
<dbReference type="PANTHER" id="PTHR11202:SF22">
    <property type="entry name" value="PROTEIN ENABLED"/>
    <property type="match status" value="1"/>
</dbReference>
<feature type="compositionally biased region" description="Low complexity" evidence="1">
    <location>
        <begin position="600"/>
        <end position="610"/>
    </location>
</feature>
<feature type="region of interest" description="Disordered" evidence="1">
    <location>
        <begin position="652"/>
        <end position="680"/>
    </location>
</feature>
<feature type="transmembrane region" description="Helical" evidence="2">
    <location>
        <begin position="482"/>
        <end position="504"/>
    </location>
</feature>
<accession>A0A812IY00</accession>
<feature type="region of interest" description="Disordered" evidence="1">
    <location>
        <begin position="720"/>
        <end position="783"/>
    </location>
</feature>
<name>A0A812IY00_SYMPI</name>
<feature type="compositionally biased region" description="Pro residues" evidence="1">
    <location>
        <begin position="767"/>
        <end position="783"/>
    </location>
</feature>
<feature type="compositionally biased region" description="Pro residues" evidence="1">
    <location>
        <begin position="735"/>
        <end position="747"/>
    </location>
</feature>
<dbReference type="Proteomes" id="UP000649617">
    <property type="component" value="Unassembled WGS sequence"/>
</dbReference>
<feature type="compositionally biased region" description="Low complexity" evidence="1">
    <location>
        <begin position="748"/>
        <end position="760"/>
    </location>
</feature>
<feature type="transmembrane region" description="Helical" evidence="2">
    <location>
        <begin position="403"/>
        <end position="425"/>
    </location>
</feature>
<feature type="compositionally biased region" description="Polar residues" evidence="1">
    <location>
        <begin position="573"/>
        <end position="589"/>
    </location>
</feature>
<feature type="compositionally biased region" description="Basic and acidic residues" evidence="1">
    <location>
        <begin position="557"/>
        <end position="571"/>
    </location>
</feature>